<evidence type="ECO:0000313" key="2">
    <source>
        <dbReference type="Proteomes" id="UP000580051"/>
    </source>
</evidence>
<sequence>MAKKLNPILVQNELSGKKIFIFTPLEFERLFGVSSKATTSFIFDHTRKNLFSKLRNGLYALTSNLPSELLIANKLYQPSYISLEYALSYHHLIPETVYTITSATTKPTREFEALDKIYHYYKIKREAFLGYEPKKIDGVTVLIAEPEKALVDYLYFVSLKKKALNERLTTKNLNRRKVLEYAEAFKREGLLRLMEKIL</sequence>
<evidence type="ECO:0000313" key="1">
    <source>
        <dbReference type="EMBL" id="GFP21182.1"/>
    </source>
</evidence>
<dbReference type="EMBL" id="BLRV01000024">
    <property type="protein sequence ID" value="GFP21182.1"/>
    <property type="molecule type" value="Genomic_DNA"/>
</dbReference>
<name>A0A6V8NLL2_9ACTN</name>
<reference evidence="1 2" key="1">
    <citation type="journal article" date="2020" name="Front. Microbiol.">
        <title>Single-cell genomics of novel Actinobacteria with the Wood-Ljungdahl pathway discovered in a serpentinizing system.</title>
        <authorList>
            <person name="Merino N."/>
            <person name="Kawai M."/>
            <person name="Boyd E.S."/>
            <person name="Colman D.R."/>
            <person name="McGlynn S.E."/>
            <person name="Nealson K.H."/>
            <person name="Kurokawa K."/>
            <person name="Hongoh Y."/>
        </authorList>
    </citation>
    <scope>NUCLEOTIDE SEQUENCE [LARGE SCALE GENOMIC DNA]</scope>
    <source>
        <strain evidence="1 2">S06</strain>
    </source>
</reference>
<dbReference type="RefSeq" id="WP_176226317.1">
    <property type="nucleotide sequence ID" value="NZ_BLRV01000024.1"/>
</dbReference>
<proteinExistence type="predicted"/>
<comment type="caution">
    <text evidence="1">The sequence shown here is derived from an EMBL/GenBank/DDBJ whole genome shotgun (WGS) entry which is preliminary data.</text>
</comment>
<organism evidence="1 2">
    <name type="scientific">Candidatus Hakubella thermalkaliphila</name>
    <dbReference type="NCBI Taxonomy" id="2754717"/>
    <lineage>
        <taxon>Bacteria</taxon>
        <taxon>Bacillati</taxon>
        <taxon>Actinomycetota</taxon>
        <taxon>Actinomycetota incertae sedis</taxon>
        <taxon>Candidatus Hakubellales</taxon>
        <taxon>Candidatus Hakubellaceae</taxon>
        <taxon>Candidatus Hakubella</taxon>
    </lineage>
</organism>
<evidence type="ECO:0008006" key="3">
    <source>
        <dbReference type="Google" id="ProtNLM"/>
    </source>
</evidence>
<dbReference type="AlphaFoldDB" id="A0A6V8NLL2"/>
<protein>
    <recommendedName>
        <fullName evidence="3">AbiEi antitoxin C-terminal domain-containing protein</fullName>
    </recommendedName>
</protein>
<accession>A0A6V8NLL2</accession>
<gene>
    <name evidence="1" type="ORF">HKBW3S06_00408</name>
</gene>
<dbReference type="Proteomes" id="UP000580051">
    <property type="component" value="Unassembled WGS sequence"/>
</dbReference>